<keyword evidence="5" id="KW-0539">Nucleus</keyword>
<name>A0A1Y1VM70_9FUNG</name>
<organism evidence="8 9">
    <name type="scientific">Piromyces finnis</name>
    <dbReference type="NCBI Taxonomy" id="1754191"/>
    <lineage>
        <taxon>Eukaryota</taxon>
        <taxon>Fungi</taxon>
        <taxon>Fungi incertae sedis</taxon>
        <taxon>Chytridiomycota</taxon>
        <taxon>Chytridiomycota incertae sedis</taxon>
        <taxon>Neocallimastigomycetes</taxon>
        <taxon>Neocallimastigales</taxon>
        <taxon>Neocallimastigaceae</taxon>
        <taxon>Piromyces</taxon>
    </lineage>
</organism>
<evidence type="ECO:0000259" key="7">
    <source>
        <dbReference type="PROSITE" id="PS50114"/>
    </source>
</evidence>
<dbReference type="GO" id="GO:0008270">
    <property type="term" value="F:zinc ion binding"/>
    <property type="evidence" value="ECO:0007669"/>
    <property type="project" value="UniProtKB-KW"/>
</dbReference>
<dbReference type="InterPro" id="IPR000679">
    <property type="entry name" value="Znf_GATA"/>
</dbReference>
<dbReference type="CDD" id="cd00202">
    <property type="entry name" value="ZnF_GATA"/>
    <property type="match status" value="1"/>
</dbReference>
<dbReference type="SMART" id="SM00401">
    <property type="entry name" value="ZnF_GATA"/>
    <property type="match status" value="1"/>
</dbReference>
<dbReference type="Pfam" id="PF00320">
    <property type="entry name" value="GATA"/>
    <property type="match status" value="1"/>
</dbReference>
<dbReference type="Proteomes" id="UP000193719">
    <property type="component" value="Unassembled WGS sequence"/>
</dbReference>
<evidence type="ECO:0000313" key="8">
    <source>
        <dbReference type="EMBL" id="ORX60026.1"/>
    </source>
</evidence>
<sequence length="55" mass="6174">MVCTVCKTTTSPLWRRGDKGEVLCNACGLYHKHHKKPRPIALANSNNSRPIRRAS</sequence>
<evidence type="ECO:0000256" key="3">
    <source>
        <dbReference type="ARBA" id="ARBA00022771"/>
    </source>
</evidence>
<proteinExistence type="predicted"/>
<dbReference type="OrthoDB" id="5597699at2759"/>
<comment type="subcellular location">
    <subcellularLocation>
        <location evidence="1">Nucleus</location>
    </subcellularLocation>
</comment>
<dbReference type="GO" id="GO:0000981">
    <property type="term" value="F:DNA-binding transcription factor activity, RNA polymerase II-specific"/>
    <property type="evidence" value="ECO:0007669"/>
    <property type="project" value="TreeGrafter"/>
</dbReference>
<keyword evidence="9" id="KW-1185">Reference proteome</keyword>
<dbReference type="Gene3D" id="3.30.50.10">
    <property type="entry name" value="Erythroid Transcription Factor GATA-1, subunit A"/>
    <property type="match status" value="1"/>
</dbReference>
<evidence type="ECO:0000256" key="5">
    <source>
        <dbReference type="ARBA" id="ARBA00023242"/>
    </source>
</evidence>
<dbReference type="STRING" id="1754191.A0A1Y1VM70"/>
<feature type="domain" description="GATA-type" evidence="7">
    <location>
        <begin position="1"/>
        <end position="53"/>
    </location>
</feature>
<dbReference type="AlphaFoldDB" id="A0A1Y1VM70"/>
<keyword evidence="2" id="KW-0479">Metal-binding</keyword>
<dbReference type="EMBL" id="MCFH01000002">
    <property type="protein sequence ID" value="ORX60026.1"/>
    <property type="molecule type" value="Genomic_DNA"/>
</dbReference>
<dbReference type="PROSITE" id="PS50114">
    <property type="entry name" value="GATA_ZN_FINGER_2"/>
    <property type="match status" value="1"/>
</dbReference>
<dbReference type="GO" id="GO:0000978">
    <property type="term" value="F:RNA polymerase II cis-regulatory region sequence-specific DNA binding"/>
    <property type="evidence" value="ECO:0007669"/>
    <property type="project" value="TreeGrafter"/>
</dbReference>
<evidence type="ECO:0000256" key="6">
    <source>
        <dbReference type="PROSITE-ProRule" id="PRU00094"/>
    </source>
</evidence>
<reference evidence="8 9" key="1">
    <citation type="submission" date="2016-08" db="EMBL/GenBank/DDBJ databases">
        <title>Genomes of anaerobic fungi encode conserved fungal cellulosomes for biomass hydrolysis.</title>
        <authorList>
            <consortium name="DOE Joint Genome Institute"/>
            <person name="Haitjema C.H."/>
            <person name="Gilmore S.P."/>
            <person name="Henske J.K."/>
            <person name="Solomon K.V."/>
            <person name="De Groot R."/>
            <person name="Kuo A."/>
            <person name="Mondo S.J."/>
            <person name="Salamov A.A."/>
            <person name="Labutti K."/>
            <person name="Zhao Z."/>
            <person name="Chiniquy J."/>
            <person name="Barry K."/>
            <person name="Brewer H.M."/>
            <person name="Purvine S.O."/>
            <person name="Wright A.T."/>
            <person name="Boxma B."/>
            <person name="Van Alen T."/>
            <person name="Hackstein J.H."/>
            <person name="Baker S.E."/>
            <person name="Grigoriev I.V."/>
            <person name="O'Malley M.A."/>
        </authorList>
    </citation>
    <scope>NUCLEOTIDE SEQUENCE [LARGE SCALE GENOMIC DNA]</scope>
    <source>
        <strain evidence="9">finn</strain>
    </source>
</reference>
<evidence type="ECO:0000256" key="4">
    <source>
        <dbReference type="ARBA" id="ARBA00022833"/>
    </source>
</evidence>
<gene>
    <name evidence="8" type="ORF">BCR36DRAFT_253428</name>
</gene>
<keyword evidence="4" id="KW-0862">Zinc</keyword>
<dbReference type="InterPro" id="IPR039355">
    <property type="entry name" value="Transcription_factor_GATA"/>
</dbReference>
<evidence type="ECO:0000256" key="1">
    <source>
        <dbReference type="ARBA" id="ARBA00004123"/>
    </source>
</evidence>
<comment type="caution">
    <text evidence="8">The sequence shown here is derived from an EMBL/GenBank/DDBJ whole genome shotgun (WGS) entry which is preliminary data.</text>
</comment>
<dbReference type="PANTHER" id="PTHR10071">
    <property type="entry name" value="TRANSCRIPTION FACTOR GATA FAMILY MEMBER"/>
    <property type="match status" value="1"/>
</dbReference>
<dbReference type="PANTHER" id="PTHR10071:SF281">
    <property type="entry name" value="BOX A-BINDING FACTOR-RELATED"/>
    <property type="match status" value="1"/>
</dbReference>
<feature type="non-terminal residue" evidence="8">
    <location>
        <position position="55"/>
    </location>
</feature>
<dbReference type="GO" id="GO:0000122">
    <property type="term" value="P:negative regulation of transcription by RNA polymerase II"/>
    <property type="evidence" value="ECO:0007669"/>
    <property type="project" value="TreeGrafter"/>
</dbReference>
<evidence type="ECO:0000313" key="9">
    <source>
        <dbReference type="Proteomes" id="UP000193719"/>
    </source>
</evidence>
<dbReference type="GO" id="GO:0045944">
    <property type="term" value="P:positive regulation of transcription by RNA polymerase II"/>
    <property type="evidence" value="ECO:0007669"/>
    <property type="project" value="TreeGrafter"/>
</dbReference>
<reference evidence="8 9" key="2">
    <citation type="submission" date="2016-08" db="EMBL/GenBank/DDBJ databases">
        <title>Pervasive Adenine N6-methylation of Active Genes in Fungi.</title>
        <authorList>
            <consortium name="DOE Joint Genome Institute"/>
            <person name="Mondo S.J."/>
            <person name="Dannebaum R.O."/>
            <person name="Kuo R.C."/>
            <person name="Labutti K."/>
            <person name="Haridas S."/>
            <person name="Kuo A."/>
            <person name="Salamov A."/>
            <person name="Ahrendt S.R."/>
            <person name="Lipzen A."/>
            <person name="Sullivan W."/>
            <person name="Andreopoulos W.B."/>
            <person name="Clum A."/>
            <person name="Lindquist E."/>
            <person name="Daum C."/>
            <person name="Ramamoorthy G.K."/>
            <person name="Gryganskyi A."/>
            <person name="Culley D."/>
            <person name="Magnuson J.K."/>
            <person name="James T.Y."/>
            <person name="O'Malley M.A."/>
            <person name="Stajich J.E."/>
            <person name="Spatafora J.W."/>
            <person name="Visel A."/>
            <person name="Grigoriev I.V."/>
        </authorList>
    </citation>
    <scope>NUCLEOTIDE SEQUENCE [LARGE SCALE GENOMIC DNA]</scope>
    <source>
        <strain evidence="9">finn</strain>
    </source>
</reference>
<protein>
    <submittedName>
        <fullName evidence="8">GATA-domain-containing protein</fullName>
    </submittedName>
</protein>
<accession>A0A1Y1VM70</accession>
<dbReference type="SUPFAM" id="SSF57716">
    <property type="entry name" value="Glucocorticoid receptor-like (DNA-binding domain)"/>
    <property type="match status" value="1"/>
</dbReference>
<keyword evidence="3 6" id="KW-0863">Zinc-finger</keyword>
<dbReference type="InterPro" id="IPR013088">
    <property type="entry name" value="Znf_NHR/GATA"/>
</dbReference>
<dbReference type="GO" id="GO:0005634">
    <property type="term" value="C:nucleus"/>
    <property type="evidence" value="ECO:0007669"/>
    <property type="project" value="UniProtKB-SubCell"/>
</dbReference>
<evidence type="ECO:0000256" key="2">
    <source>
        <dbReference type="ARBA" id="ARBA00022723"/>
    </source>
</evidence>